<comment type="caution">
    <text evidence="1">The sequence shown here is derived from an EMBL/GenBank/DDBJ whole genome shotgun (WGS) entry which is preliminary data.</text>
</comment>
<sequence length="69" mass="7900">MNKEIIDNYADDDDTIKAIAALSSRPNPISHVTFQIRCSDIKEKTWVERAYKARKQLTEIMHASVLTAH</sequence>
<proteinExistence type="predicted"/>
<reference evidence="1" key="1">
    <citation type="submission" date="2019-05" db="EMBL/GenBank/DDBJ databases">
        <title>The de novo reference genome and transcriptome assemblies of the wild tomato species Solanum chilense.</title>
        <authorList>
            <person name="Stam R."/>
            <person name="Nosenko T."/>
            <person name="Hoerger A.C."/>
            <person name="Stephan W."/>
            <person name="Seidel M.A."/>
            <person name="Kuhn J.M.M."/>
            <person name="Haberer G."/>
            <person name="Tellier A."/>
        </authorList>
    </citation>
    <scope>NUCLEOTIDE SEQUENCE</scope>
    <source>
        <tissue evidence="1">Mature leaves</tissue>
    </source>
</reference>
<organism evidence="1">
    <name type="scientific">Solanum chilense</name>
    <name type="common">Tomato</name>
    <name type="synonym">Lycopersicon chilense</name>
    <dbReference type="NCBI Taxonomy" id="4083"/>
    <lineage>
        <taxon>Eukaryota</taxon>
        <taxon>Viridiplantae</taxon>
        <taxon>Streptophyta</taxon>
        <taxon>Embryophyta</taxon>
        <taxon>Tracheophyta</taxon>
        <taxon>Spermatophyta</taxon>
        <taxon>Magnoliopsida</taxon>
        <taxon>eudicotyledons</taxon>
        <taxon>Gunneridae</taxon>
        <taxon>Pentapetalae</taxon>
        <taxon>asterids</taxon>
        <taxon>lamiids</taxon>
        <taxon>Solanales</taxon>
        <taxon>Solanaceae</taxon>
        <taxon>Solanoideae</taxon>
        <taxon>Solaneae</taxon>
        <taxon>Solanum</taxon>
        <taxon>Solanum subgen. Lycopersicon</taxon>
    </lineage>
</organism>
<dbReference type="AlphaFoldDB" id="A0A6N2BP38"/>
<dbReference type="EMBL" id="RXGB01002327">
    <property type="protein sequence ID" value="TMW95450.1"/>
    <property type="molecule type" value="Genomic_DNA"/>
</dbReference>
<protein>
    <submittedName>
        <fullName evidence="1">Uncharacterized protein</fullName>
    </submittedName>
</protein>
<gene>
    <name evidence="1" type="ORF">EJD97_008803</name>
</gene>
<evidence type="ECO:0000313" key="1">
    <source>
        <dbReference type="EMBL" id="TMW95450.1"/>
    </source>
</evidence>
<accession>A0A6N2BP38</accession>
<name>A0A6N2BP38_SOLCI</name>